<evidence type="ECO:0008006" key="18">
    <source>
        <dbReference type="Google" id="ProtNLM"/>
    </source>
</evidence>
<dbReference type="PRINTS" id="PR00227">
    <property type="entry name" value="GEMCOATAL1"/>
</dbReference>
<keyword evidence="12" id="KW-0238">DNA-binding</keyword>
<dbReference type="GO" id="GO:0003677">
    <property type="term" value="F:DNA binding"/>
    <property type="evidence" value="ECO:0007669"/>
    <property type="project" value="UniProtKB-KW"/>
</dbReference>
<dbReference type="Proteomes" id="UP000054217">
    <property type="component" value="Unassembled WGS sequence"/>
</dbReference>
<evidence type="ECO:0000256" key="8">
    <source>
        <dbReference type="ARBA" id="ARBA00022741"/>
    </source>
</evidence>
<evidence type="ECO:0000256" key="13">
    <source>
        <dbReference type="SAM" id="MobiDB-lite"/>
    </source>
</evidence>
<evidence type="ECO:0000259" key="15">
    <source>
        <dbReference type="Pfam" id="PF08283"/>
    </source>
</evidence>
<dbReference type="OrthoDB" id="2977716at2759"/>
<keyword evidence="3" id="KW-0808">Transferase</keyword>
<comment type="subunit">
    <text evidence="2">Homooligomer. Rep binds to repeated DNA motifs (iterons). Forms the O-complex, which is a Rep-DNA complex involved in the initiation of RCR. Part of the C- and V-complexes which are RepA-Rep-DNA complexes involved in the c-sense and v-sense transcription.</text>
</comment>
<dbReference type="Pfam" id="PF08283">
    <property type="entry name" value="Gemini_AL1_M"/>
    <property type="match status" value="1"/>
</dbReference>
<dbReference type="InterPro" id="IPR022692">
    <property type="entry name" value="Gemini_AL1_REP_central"/>
</dbReference>
<organism evidence="16 17">
    <name type="scientific">Pisolithus tinctorius Marx 270</name>
    <dbReference type="NCBI Taxonomy" id="870435"/>
    <lineage>
        <taxon>Eukaryota</taxon>
        <taxon>Fungi</taxon>
        <taxon>Dikarya</taxon>
        <taxon>Basidiomycota</taxon>
        <taxon>Agaricomycotina</taxon>
        <taxon>Agaricomycetes</taxon>
        <taxon>Agaricomycetidae</taxon>
        <taxon>Boletales</taxon>
        <taxon>Sclerodermatineae</taxon>
        <taxon>Pisolithaceae</taxon>
        <taxon>Pisolithus</taxon>
    </lineage>
</organism>
<dbReference type="Gene3D" id="3.40.1310.20">
    <property type="match status" value="1"/>
</dbReference>
<dbReference type="GO" id="GO:0006260">
    <property type="term" value="P:DNA replication"/>
    <property type="evidence" value="ECO:0007669"/>
    <property type="project" value="UniProtKB-KW"/>
</dbReference>
<dbReference type="AlphaFoldDB" id="A0A0C3MVJ8"/>
<dbReference type="Gene3D" id="3.40.50.300">
    <property type="entry name" value="P-loop containing nucleotide triphosphate hydrolases"/>
    <property type="match status" value="1"/>
</dbReference>
<evidence type="ECO:0000256" key="12">
    <source>
        <dbReference type="ARBA" id="ARBA00023125"/>
    </source>
</evidence>
<feature type="domain" description="Geminivirus AL1 replication-associated protein central" evidence="15">
    <location>
        <begin position="129"/>
        <end position="225"/>
    </location>
</feature>
<feature type="non-terminal residue" evidence="16">
    <location>
        <position position="1"/>
    </location>
</feature>
<evidence type="ECO:0000313" key="17">
    <source>
        <dbReference type="Proteomes" id="UP000054217"/>
    </source>
</evidence>
<evidence type="ECO:0000256" key="6">
    <source>
        <dbReference type="ARBA" id="ARBA00022722"/>
    </source>
</evidence>
<name>A0A0C3MVJ8_PISTI</name>
<feature type="region of interest" description="Disordered" evidence="13">
    <location>
        <begin position="1"/>
        <end position="27"/>
    </location>
</feature>
<feature type="domain" description="CRESS-DNA virus Rep endonuclease" evidence="14">
    <location>
        <begin position="46"/>
        <end position="107"/>
    </location>
</feature>
<dbReference type="InterPro" id="IPR027417">
    <property type="entry name" value="P-loop_NTPase"/>
</dbReference>
<dbReference type="SUPFAM" id="SSF55464">
    <property type="entry name" value="Origin of replication-binding domain, RBD-like"/>
    <property type="match status" value="1"/>
</dbReference>
<feature type="non-terminal residue" evidence="16">
    <location>
        <position position="334"/>
    </location>
</feature>
<proteinExistence type="inferred from homology"/>
<feature type="compositionally biased region" description="Polar residues" evidence="13">
    <location>
        <begin position="1"/>
        <end position="11"/>
    </location>
</feature>
<dbReference type="InterPro" id="IPR001301">
    <property type="entry name" value="Gemini_AL1_CLV"/>
</dbReference>
<sequence>PPPAQQRTSSVGPIRSQPLRARQAAQPGATFRWSAKRYFLTPSTWKAAVESHQDGGKHWHVIVQFDQAIRSRRADLFDIDGLHPNVVTLKSHRDLLTRWEYIHKEEGAEVFGPWQGPSGNAEVQDLKEGKRDERFVYIRSATSRDDFEGRAKELAPYEWIIHHDKFMSFADKHWKAPRPAYESKWTEFPRLPAVMAEWAAGEMKNPDRPKTLCVWGPSRTGKTEWARSLGPHIYMNGQLNAAKLFELDGDQEPEYLVLDDMDIDRFWSVKEFFGAQREFEITDKYMRKRTVFWGKPCIWLNNKNPLNTTVHDVDWLKANTVVYNLDHPLYNDAE</sequence>
<keyword evidence="7" id="KW-0479">Metal-binding</keyword>
<dbReference type="Pfam" id="PF00799">
    <property type="entry name" value="Gemini_AL1"/>
    <property type="match status" value="1"/>
</dbReference>
<dbReference type="InterPro" id="IPR001191">
    <property type="entry name" value="Gemini_AL1_REP"/>
</dbReference>
<evidence type="ECO:0000256" key="7">
    <source>
        <dbReference type="ARBA" id="ARBA00022723"/>
    </source>
</evidence>
<evidence type="ECO:0000256" key="11">
    <source>
        <dbReference type="ARBA" id="ARBA00023124"/>
    </source>
</evidence>
<evidence type="ECO:0000256" key="2">
    <source>
        <dbReference type="ARBA" id="ARBA00011488"/>
    </source>
</evidence>
<reference evidence="16 17" key="1">
    <citation type="submission" date="2014-04" db="EMBL/GenBank/DDBJ databases">
        <authorList>
            <consortium name="DOE Joint Genome Institute"/>
            <person name="Kuo A."/>
            <person name="Kohler A."/>
            <person name="Costa M.D."/>
            <person name="Nagy L.G."/>
            <person name="Floudas D."/>
            <person name="Copeland A."/>
            <person name="Barry K.W."/>
            <person name="Cichocki N."/>
            <person name="Veneault-Fourrey C."/>
            <person name="LaButti K."/>
            <person name="Lindquist E.A."/>
            <person name="Lipzen A."/>
            <person name="Lundell T."/>
            <person name="Morin E."/>
            <person name="Murat C."/>
            <person name="Sun H."/>
            <person name="Tunlid A."/>
            <person name="Henrissat B."/>
            <person name="Grigoriev I.V."/>
            <person name="Hibbett D.S."/>
            <person name="Martin F."/>
            <person name="Nordberg H.P."/>
            <person name="Cantor M.N."/>
            <person name="Hua S.X."/>
        </authorList>
    </citation>
    <scope>NUCLEOTIDE SEQUENCE [LARGE SCALE GENOMIC DNA]</scope>
    <source>
        <strain evidence="16 17">Marx 270</strain>
    </source>
</reference>
<dbReference type="GO" id="GO:0005198">
    <property type="term" value="F:structural molecule activity"/>
    <property type="evidence" value="ECO:0007669"/>
    <property type="project" value="InterPro"/>
</dbReference>
<keyword evidence="4" id="KW-0548">Nucleotidyltransferase</keyword>
<keyword evidence="9" id="KW-0255">Endonuclease</keyword>
<dbReference type="HOGENOM" id="CLU_690915_0_0_1"/>
<dbReference type="GO" id="GO:0016888">
    <property type="term" value="F:DNA endonuclease activity, producing 5'-phosphomonoesters"/>
    <property type="evidence" value="ECO:0007669"/>
    <property type="project" value="InterPro"/>
</dbReference>
<evidence type="ECO:0000313" key="16">
    <source>
        <dbReference type="EMBL" id="KIN92939.1"/>
    </source>
</evidence>
<keyword evidence="17" id="KW-1185">Reference proteome</keyword>
<dbReference type="GO" id="GO:0046872">
    <property type="term" value="F:metal ion binding"/>
    <property type="evidence" value="ECO:0007669"/>
    <property type="project" value="UniProtKB-KW"/>
</dbReference>
<keyword evidence="8" id="KW-0547">Nucleotide-binding</keyword>
<dbReference type="InParanoid" id="A0A0C3MVJ8"/>
<dbReference type="PRINTS" id="PR00228">
    <property type="entry name" value="GEMCOATCLVL1"/>
</dbReference>
<protein>
    <recommendedName>
        <fullName evidence="18">Replication-associated protein</fullName>
    </recommendedName>
</protein>
<keyword evidence="5" id="KW-0235">DNA replication</keyword>
<evidence type="ECO:0000256" key="9">
    <source>
        <dbReference type="ARBA" id="ARBA00022759"/>
    </source>
</evidence>
<dbReference type="GO" id="GO:0016779">
    <property type="term" value="F:nucleotidyltransferase activity"/>
    <property type="evidence" value="ECO:0007669"/>
    <property type="project" value="UniProtKB-KW"/>
</dbReference>
<reference evidence="17" key="2">
    <citation type="submission" date="2015-01" db="EMBL/GenBank/DDBJ databases">
        <title>Evolutionary Origins and Diversification of the Mycorrhizal Mutualists.</title>
        <authorList>
            <consortium name="DOE Joint Genome Institute"/>
            <consortium name="Mycorrhizal Genomics Consortium"/>
            <person name="Kohler A."/>
            <person name="Kuo A."/>
            <person name="Nagy L.G."/>
            <person name="Floudas D."/>
            <person name="Copeland A."/>
            <person name="Barry K.W."/>
            <person name="Cichocki N."/>
            <person name="Veneault-Fourrey C."/>
            <person name="LaButti K."/>
            <person name="Lindquist E.A."/>
            <person name="Lipzen A."/>
            <person name="Lundell T."/>
            <person name="Morin E."/>
            <person name="Murat C."/>
            <person name="Riley R."/>
            <person name="Ohm R."/>
            <person name="Sun H."/>
            <person name="Tunlid A."/>
            <person name="Henrissat B."/>
            <person name="Grigoriev I.V."/>
            <person name="Hibbett D.S."/>
            <person name="Martin F."/>
        </authorList>
    </citation>
    <scope>NUCLEOTIDE SEQUENCE [LARGE SCALE GENOMIC DNA]</scope>
    <source>
        <strain evidence="17">Marx 270</strain>
    </source>
</reference>
<evidence type="ECO:0000256" key="1">
    <source>
        <dbReference type="ARBA" id="ARBA00006240"/>
    </source>
</evidence>
<gene>
    <name evidence="16" type="ORF">M404DRAFT_85229</name>
</gene>
<evidence type="ECO:0000256" key="3">
    <source>
        <dbReference type="ARBA" id="ARBA00022679"/>
    </source>
</evidence>
<evidence type="ECO:0000256" key="4">
    <source>
        <dbReference type="ARBA" id="ARBA00022695"/>
    </source>
</evidence>
<evidence type="ECO:0000256" key="5">
    <source>
        <dbReference type="ARBA" id="ARBA00022705"/>
    </source>
</evidence>
<dbReference type="GO" id="GO:0000166">
    <property type="term" value="F:nucleotide binding"/>
    <property type="evidence" value="ECO:0007669"/>
    <property type="project" value="UniProtKB-KW"/>
</dbReference>
<dbReference type="EMBL" id="KN832290">
    <property type="protein sequence ID" value="KIN92939.1"/>
    <property type="molecule type" value="Genomic_DNA"/>
</dbReference>
<keyword evidence="10" id="KW-0378">Hydrolase</keyword>
<keyword evidence="6" id="KW-0540">Nuclease</keyword>
<keyword evidence="11" id="KW-0190">Covalent protein-DNA linkage</keyword>
<evidence type="ECO:0000259" key="14">
    <source>
        <dbReference type="Pfam" id="PF00799"/>
    </source>
</evidence>
<accession>A0A0C3MVJ8</accession>
<comment type="similarity">
    <text evidence="1">Belongs to the geminiviridae Rep protein family.</text>
</comment>
<dbReference type="SUPFAM" id="SSF52540">
    <property type="entry name" value="P-loop containing nucleoside triphosphate hydrolases"/>
    <property type="match status" value="1"/>
</dbReference>
<evidence type="ECO:0000256" key="10">
    <source>
        <dbReference type="ARBA" id="ARBA00022801"/>
    </source>
</evidence>
<dbReference type="InterPro" id="IPR049912">
    <property type="entry name" value="CRESS_DNA_REP"/>
</dbReference>